<protein>
    <submittedName>
        <fullName evidence="4">Phosphinothricin acetyltransferase</fullName>
    </submittedName>
</protein>
<keyword evidence="5" id="KW-1185">Reference proteome</keyword>
<comment type="caution">
    <text evidence="4">The sequence shown here is derived from an EMBL/GenBank/DDBJ whole genome shotgun (WGS) entry which is preliminary data.</text>
</comment>
<dbReference type="STRING" id="54914.AV540_01210"/>
<sequence>MLHIRDAVLGDLPSMLRIYNHAITHLVATFDLEPQTIAQREVWFHKHNKNHPLIVAEWEQEVVGYCCLSTFREKPAYNQTVELSVYIDAEQRGRGIGTALLSEILQRAEQLGYHTVISGIVGGNEASVKLHEKFGFTLAGRFQEVGFKFGEWHDVYFYQLLLGQEHSSLSR</sequence>
<keyword evidence="2" id="KW-0012">Acyltransferase</keyword>
<dbReference type="Gene3D" id="3.40.630.30">
    <property type="match status" value="1"/>
</dbReference>
<keyword evidence="1 4" id="KW-0808">Transferase</keyword>
<evidence type="ECO:0000256" key="2">
    <source>
        <dbReference type="ARBA" id="ARBA00023315"/>
    </source>
</evidence>
<accession>A0A4Y3PFK6</accession>
<name>A0A4Y3PFK6_BREPA</name>
<dbReference type="PANTHER" id="PTHR43072:SF23">
    <property type="entry name" value="UPF0039 PROTEIN C11D3.02C"/>
    <property type="match status" value="1"/>
</dbReference>
<gene>
    <name evidence="4" type="ORF">BPA01_16970</name>
</gene>
<dbReference type="EMBL" id="BJMH01000006">
    <property type="protein sequence ID" value="GEB32117.1"/>
    <property type="molecule type" value="Genomic_DNA"/>
</dbReference>
<organism evidence="4 5">
    <name type="scientific">Brevibacillus parabrevis</name>
    <dbReference type="NCBI Taxonomy" id="54914"/>
    <lineage>
        <taxon>Bacteria</taxon>
        <taxon>Bacillati</taxon>
        <taxon>Bacillota</taxon>
        <taxon>Bacilli</taxon>
        <taxon>Bacillales</taxon>
        <taxon>Paenibacillaceae</taxon>
        <taxon>Brevibacillus</taxon>
    </lineage>
</organism>
<dbReference type="RefSeq" id="WP_122966234.1">
    <property type="nucleotide sequence ID" value="NZ_BJMH01000006.1"/>
</dbReference>
<reference evidence="4 5" key="1">
    <citation type="submission" date="2019-06" db="EMBL/GenBank/DDBJ databases">
        <title>Whole genome shotgun sequence of Brevibacillus parabrevis NBRC 12334.</title>
        <authorList>
            <person name="Hosoyama A."/>
            <person name="Uohara A."/>
            <person name="Ohji S."/>
            <person name="Ichikawa N."/>
        </authorList>
    </citation>
    <scope>NUCLEOTIDE SEQUENCE [LARGE SCALE GENOMIC DNA]</scope>
    <source>
        <strain evidence="4 5">NBRC 12334</strain>
    </source>
</reference>
<dbReference type="Pfam" id="PF00583">
    <property type="entry name" value="Acetyltransf_1"/>
    <property type="match status" value="1"/>
</dbReference>
<dbReference type="PANTHER" id="PTHR43072">
    <property type="entry name" value="N-ACETYLTRANSFERASE"/>
    <property type="match status" value="1"/>
</dbReference>
<dbReference type="PROSITE" id="PS51186">
    <property type="entry name" value="GNAT"/>
    <property type="match status" value="1"/>
</dbReference>
<dbReference type="CDD" id="cd04301">
    <property type="entry name" value="NAT_SF"/>
    <property type="match status" value="1"/>
</dbReference>
<evidence type="ECO:0000256" key="1">
    <source>
        <dbReference type="ARBA" id="ARBA00022679"/>
    </source>
</evidence>
<dbReference type="InterPro" id="IPR000182">
    <property type="entry name" value="GNAT_dom"/>
</dbReference>
<evidence type="ECO:0000259" key="3">
    <source>
        <dbReference type="PROSITE" id="PS51186"/>
    </source>
</evidence>
<dbReference type="Proteomes" id="UP000316882">
    <property type="component" value="Unassembled WGS sequence"/>
</dbReference>
<dbReference type="InterPro" id="IPR016181">
    <property type="entry name" value="Acyl_CoA_acyltransferase"/>
</dbReference>
<evidence type="ECO:0000313" key="4">
    <source>
        <dbReference type="EMBL" id="GEB32117.1"/>
    </source>
</evidence>
<evidence type="ECO:0000313" key="5">
    <source>
        <dbReference type="Proteomes" id="UP000316882"/>
    </source>
</evidence>
<dbReference type="AlphaFoldDB" id="A0A4Y3PFK6"/>
<feature type="domain" description="N-acetyltransferase" evidence="3">
    <location>
        <begin position="2"/>
        <end position="162"/>
    </location>
</feature>
<dbReference type="SUPFAM" id="SSF55729">
    <property type="entry name" value="Acyl-CoA N-acyltransferases (Nat)"/>
    <property type="match status" value="1"/>
</dbReference>
<proteinExistence type="predicted"/>
<dbReference type="GO" id="GO:0016747">
    <property type="term" value="F:acyltransferase activity, transferring groups other than amino-acyl groups"/>
    <property type="evidence" value="ECO:0007669"/>
    <property type="project" value="InterPro"/>
</dbReference>